<dbReference type="Gene3D" id="3.30.2030.20">
    <property type="match status" value="1"/>
</dbReference>
<protein>
    <submittedName>
        <fullName evidence="8">Uncharacterized protein</fullName>
    </submittedName>
</protein>
<evidence type="ECO:0000256" key="1">
    <source>
        <dbReference type="ARBA" id="ARBA00004193"/>
    </source>
</evidence>
<sequence length="158" mass="16955">MTPTTPAQPAASPGPAPTMEQVLTDYTAMREEMVSALAGALGERAWRESPNSPGLRRSRVGGADPAAEQVGLVTWSFEGTYAVDAWHGAARLVAEVGRRHHFTDGGITVDRPGDLEIFGVDAHGGRYTFGMATNTILTLRTGPHRWEHPPEPADQQPT</sequence>
<dbReference type="RefSeq" id="WP_223408713.1">
    <property type="nucleotide sequence ID" value="NZ_JAGSHT010000017.1"/>
</dbReference>
<comment type="caution">
    <text evidence="8">The sequence shown here is derived from an EMBL/GenBank/DDBJ whole genome shotgun (WGS) entry which is preliminary data.</text>
</comment>
<keyword evidence="9" id="KW-1185">Reference proteome</keyword>
<comment type="subcellular location">
    <subcellularLocation>
        <location evidence="1">Cell membrane</location>
        <topology evidence="1">Lipid-anchor</topology>
    </subcellularLocation>
</comment>
<evidence type="ECO:0000313" key="8">
    <source>
        <dbReference type="EMBL" id="MBZ2198179.1"/>
    </source>
</evidence>
<keyword evidence="3" id="KW-0732">Signal</keyword>
<dbReference type="EMBL" id="JAGSHT010000017">
    <property type="protein sequence ID" value="MBZ2198179.1"/>
    <property type="molecule type" value="Genomic_DNA"/>
</dbReference>
<keyword evidence="2" id="KW-1003">Cell membrane</keyword>
<evidence type="ECO:0000256" key="2">
    <source>
        <dbReference type="ARBA" id="ARBA00022475"/>
    </source>
</evidence>
<proteinExistence type="predicted"/>
<dbReference type="InterPro" id="IPR032018">
    <property type="entry name" value="LppA/LppB/LprP"/>
</dbReference>
<gene>
    <name evidence="8" type="ORF">KCQ71_18640</name>
</gene>
<keyword evidence="5" id="KW-0564">Palmitate</keyword>
<evidence type="ECO:0000256" key="6">
    <source>
        <dbReference type="ARBA" id="ARBA00023288"/>
    </source>
</evidence>
<keyword evidence="4" id="KW-0472">Membrane</keyword>
<keyword evidence="6" id="KW-0449">Lipoprotein</keyword>
<evidence type="ECO:0000256" key="7">
    <source>
        <dbReference type="SAM" id="MobiDB-lite"/>
    </source>
</evidence>
<accession>A0ABS7SCU4</accession>
<evidence type="ECO:0000256" key="3">
    <source>
        <dbReference type="ARBA" id="ARBA00022729"/>
    </source>
</evidence>
<evidence type="ECO:0000313" key="9">
    <source>
        <dbReference type="Proteomes" id="UP000826651"/>
    </source>
</evidence>
<dbReference type="Proteomes" id="UP000826651">
    <property type="component" value="Unassembled WGS sequence"/>
</dbReference>
<reference evidence="8 9" key="1">
    <citation type="submission" date="2021-04" db="EMBL/GenBank/DDBJ databases">
        <title>Ruania sp. nov., isolated from sandy soil of mangrove forest.</title>
        <authorList>
            <person name="Ge X."/>
            <person name="Huang R."/>
            <person name="Liu W."/>
        </authorList>
    </citation>
    <scope>NUCLEOTIDE SEQUENCE [LARGE SCALE GENOMIC DNA]</scope>
    <source>
        <strain evidence="8 9">N2-46</strain>
    </source>
</reference>
<evidence type="ECO:0000256" key="5">
    <source>
        <dbReference type="ARBA" id="ARBA00023139"/>
    </source>
</evidence>
<dbReference type="Pfam" id="PF16708">
    <property type="entry name" value="LppA"/>
    <property type="match status" value="1"/>
</dbReference>
<name>A0ABS7SCU4_9MICO</name>
<evidence type="ECO:0000256" key="4">
    <source>
        <dbReference type="ARBA" id="ARBA00023136"/>
    </source>
</evidence>
<feature type="region of interest" description="Disordered" evidence="7">
    <location>
        <begin position="45"/>
        <end position="64"/>
    </location>
</feature>
<organism evidence="8 9">
    <name type="scientific">Occultella gossypii</name>
    <dbReference type="NCBI Taxonomy" id="2800820"/>
    <lineage>
        <taxon>Bacteria</taxon>
        <taxon>Bacillati</taxon>
        <taxon>Actinomycetota</taxon>
        <taxon>Actinomycetes</taxon>
        <taxon>Micrococcales</taxon>
        <taxon>Ruaniaceae</taxon>
        <taxon>Occultella</taxon>
    </lineage>
</organism>